<dbReference type="AlphaFoldDB" id="Q03GP7"/>
<feature type="transmembrane region" description="Helical" evidence="1">
    <location>
        <begin position="12"/>
        <end position="37"/>
    </location>
</feature>
<evidence type="ECO:0000313" key="3">
    <source>
        <dbReference type="Proteomes" id="UP000000773"/>
    </source>
</evidence>
<protein>
    <submittedName>
        <fullName evidence="2">Uncharacterized protein</fullName>
    </submittedName>
</protein>
<dbReference type="STRING" id="278197.PEPE_0536"/>
<dbReference type="EMBL" id="CP000422">
    <property type="protein sequence ID" value="ABJ67625.1"/>
    <property type="molecule type" value="Genomic_DNA"/>
</dbReference>
<feature type="transmembrane region" description="Helical" evidence="1">
    <location>
        <begin position="43"/>
        <end position="64"/>
    </location>
</feature>
<gene>
    <name evidence="2" type="ordered locus">PEPE_0536</name>
</gene>
<reference evidence="2 3" key="1">
    <citation type="journal article" date="2006" name="Proc. Natl. Acad. Sci. U.S.A.">
        <title>Comparative genomics of the lactic acid bacteria.</title>
        <authorList>
            <person name="Makarova K."/>
            <person name="Slesarev A."/>
            <person name="Wolf Y."/>
            <person name="Sorokin A."/>
            <person name="Mirkin B."/>
            <person name="Koonin E."/>
            <person name="Pavlov A."/>
            <person name="Pavlova N."/>
            <person name="Karamychev V."/>
            <person name="Polouchine N."/>
            <person name="Shakhova V."/>
            <person name="Grigoriev I."/>
            <person name="Lou Y."/>
            <person name="Rohksar D."/>
            <person name="Lucas S."/>
            <person name="Huang K."/>
            <person name="Goodstein D.M."/>
            <person name="Hawkins T."/>
            <person name="Plengvidhya V."/>
            <person name="Welker D."/>
            <person name="Hughes J."/>
            <person name="Goh Y."/>
            <person name="Benson A."/>
            <person name="Baldwin K."/>
            <person name="Lee J.H."/>
            <person name="Diaz-Muniz I."/>
            <person name="Dosti B."/>
            <person name="Smeianov V."/>
            <person name="Wechter W."/>
            <person name="Barabote R."/>
            <person name="Lorca G."/>
            <person name="Altermann E."/>
            <person name="Barrangou R."/>
            <person name="Ganesan B."/>
            <person name="Xie Y."/>
            <person name="Rawsthorne H."/>
            <person name="Tamir D."/>
            <person name="Parker C."/>
            <person name="Breidt F."/>
            <person name="Broadbent J."/>
            <person name="Hutkins R."/>
            <person name="O'Sullivan D."/>
            <person name="Steele J."/>
            <person name="Unlu G."/>
            <person name="Saier M."/>
            <person name="Klaenhammer T."/>
            <person name="Richardson P."/>
            <person name="Kozyavkin S."/>
            <person name="Weimer B."/>
            <person name="Mills D."/>
        </authorList>
    </citation>
    <scope>NUCLEOTIDE SEQUENCE [LARGE SCALE GENOMIC DNA]</scope>
    <source>
        <strain evidence="3">ATCC 25745 / CCUG 21536 / LMG 10740 / 183-1w</strain>
    </source>
</reference>
<keyword evidence="1" id="KW-1133">Transmembrane helix</keyword>
<evidence type="ECO:0000313" key="2">
    <source>
        <dbReference type="EMBL" id="ABJ67625.1"/>
    </source>
</evidence>
<evidence type="ECO:0000256" key="1">
    <source>
        <dbReference type="SAM" id="Phobius"/>
    </source>
</evidence>
<name>Q03GP7_PEDPA</name>
<dbReference type="KEGG" id="ppe:PEPE_0536"/>
<keyword evidence="1" id="KW-0472">Membrane</keyword>
<organism evidence="2 3">
    <name type="scientific">Pediococcus pentosaceus (strain ATCC 25745 / CCUG 21536 / LMG 10740 / 183-1w)</name>
    <dbReference type="NCBI Taxonomy" id="278197"/>
    <lineage>
        <taxon>Bacteria</taxon>
        <taxon>Bacillati</taxon>
        <taxon>Bacillota</taxon>
        <taxon>Bacilli</taxon>
        <taxon>Lactobacillales</taxon>
        <taxon>Lactobacillaceae</taxon>
        <taxon>Pediococcus</taxon>
    </lineage>
</organism>
<sequence>MSQSLSDSAGPSYAVAGGSVLAAGLPMCLCLVTYVLALWYQGIMLMYVHGMTMLMLVSCLWWRVKIFGISKLK</sequence>
<accession>Q03GP7</accession>
<keyword evidence="1" id="KW-0812">Transmembrane</keyword>
<dbReference type="Proteomes" id="UP000000773">
    <property type="component" value="Chromosome"/>
</dbReference>
<proteinExistence type="predicted"/>
<dbReference type="HOGENOM" id="CLU_2701492_0_0_9"/>